<proteinExistence type="evidence at transcript level"/>
<dbReference type="AlphaFoldDB" id="A9NSH7"/>
<accession>A9NSH7</accession>
<protein>
    <submittedName>
        <fullName evidence="1">Uncharacterized protein</fullName>
    </submittedName>
</protein>
<evidence type="ECO:0000313" key="1">
    <source>
        <dbReference type="EMBL" id="ABK23588.1"/>
    </source>
</evidence>
<sequence>MPYLLHAELYLDCRFSLSAYLPPAPTRPRLPREMHARTLVC</sequence>
<reference evidence="1" key="1">
    <citation type="journal article" date="2008" name="BMC Genomics">
        <title>A conifer genomics resource of 200,000 spruce (Picea spp.) ESTs and 6,464 high-quality, sequence-finished full-length cDNAs for Sitka spruce (Picea sitchensis).</title>
        <authorList>
            <person name="Ralph S.G."/>
            <person name="Chun H.J."/>
            <person name="Kolosova N."/>
            <person name="Cooper D."/>
            <person name="Oddy C."/>
            <person name="Ritland C.E."/>
            <person name="Kirkpatrick R."/>
            <person name="Moore R."/>
            <person name="Barber S."/>
            <person name="Holt R.A."/>
            <person name="Jones S.J."/>
            <person name="Marra M.A."/>
            <person name="Douglas C.J."/>
            <person name="Ritland K."/>
            <person name="Bohlmann J."/>
        </authorList>
    </citation>
    <scope>NUCLEOTIDE SEQUENCE</scope>
    <source>
        <tissue evidence="1">Green portion of the leader tissue</tissue>
    </source>
</reference>
<dbReference type="EMBL" id="EF084266">
    <property type="protein sequence ID" value="ABK23588.1"/>
    <property type="molecule type" value="mRNA"/>
</dbReference>
<organism evidence="1">
    <name type="scientific">Picea sitchensis</name>
    <name type="common">Sitka spruce</name>
    <name type="synonym">Pinus sitchensis</name>
    <dbReference type="NCBI Taxonomy" id="3332"/>
    <lineage>
        <taxon>Eukaryota</taxon>
        <taxon>Viridiplantae</taxon>
        <taxon>Streptophyta</taxon>
        <taxon>Embryophyta</taxon>
        <taxon>Tracheophyta</taxon>
        <taxon>Spermatophyta</taxon>
        <taxon>Pinopsida</taxon>
        <taxon>Pinidae</taxon>
        <taxon>Conifers I</taxon>
        <taxon>Pinales</taxon>
        <taxon>Pinaceae</taxon>
        <taxon>Picea</taxon>
    </lineage>
</organism>
<name>A9NSH7_PICSI</name>